<comment type="caution">
    <text evidence="1">The sequence shown here is derived from an EMBL/GenBank/DDBJ whole genome shotgun (WGS) entry which is preliminary data.</text>
</comment>
<accession>A0AAV4PFI4</accession>
<protein>
    <submittedName>
        <fullName evidence="1">Uncharacterized protein</fullName>
    </submittedName>
</protein>
<gene>
    <name evidence="1" type="ORF">CEXT_270011</name>
</gene>
<dbReference type="Proteomes" id="UP001054945">
    <property type="component" value="Unassembled WGS sequence"/>
</dbReference>
<evidence type="ECO:0000313" key="2">
    <source>
        <dbReference type="Proteomes" id="UP001054945"/>
    </source>
</evidence>
<name>A0AAV4PFI4_CAEEX</name>
<sequence>MQMDARNRLQGVLLKSGRRLLSSIDLTTWGGWMNPSHHSVAIKGRTELIIICWATHSVYGLHGIHTKTASCSYQKSIVFIPKEHRVHTKKGHRFHTKRASFSYQKKSIVFIPKQHSGHT</sequence>
<dbReference type="AlphaFoldDB" id="A0AAV4PFI4"/>
<evidence type="ECO:0000313" key="1">
    <source>
        <dbReference type="EMBL" id="GIX94926.1"/>
    </source>
</evidence>
<organism evidence="1 2">
    <name type="scientific">Caerostris extrusa</name>
    <name type="common">Bark spider</name>
    <name type="synonym">Caerostris bankana</name>
    <dbReference type="NCBI Taxonomy" id="172846"/>
    <lineage>
        <taxon>Eukaryota</taxon>
        <taxon>Metazoa</taxon>
        <taxon>Ecdysozoa</taxon>
        <taxon>Arthropoda</taxon>
        <taxon>Chelicerata</taxon>
        <taxon>Arachnida</taxon>
        <taxon>Araneae</taxon>
        <taxon>Araneomorphae</taxon>
        <taxon>Entelegynae</taxon>
        <taxon>Araneoidea</taxon>
        <taxon>Araneidae</taxon>
        <taxon>Caerostris</taxon>
    </lineage>
</organism>
<keyword evidence="2" id="KW-1185">Reference proteome</keyword>
<reference evidence="1 2" key="1">
    <citation type="submission" date="2021-06" db="EMBL/GenBank/DDBJ databases">
        <title>Caerostris extrusa draft genome.</title>
        <authorList>
            <person name="Kono N."/>
            <person name="Arakawa K."/>
        </authorList>
    </citation>
    <scope>NUCLEOTIDE SEQUENCE [LARGE SCALE GENOMIC DNA]</scope>
</reference>
<dbReference type="EMBL" id="BPLR01004451">
    <property type="protein sequence ID" value="GIX94926.1"/>
    <property type="molecule type" value="Genomic_DNA"/>
</dbReference>
<proteinExistence type="predicted"/>